<keyword evidence="3" id="KW-0507">mRNA processing</keyword>
<evidence type="ECO:0000256" key="1">
    <source>
        <dbReference type="ARBA" id="ARBA00004123"/>
    </source>
</evidence>
<comment type="caution">
    <text evidence="8">The sequence shown here is derived from an EMBL/GenBank/DDBJ whole genome shotgun (WGS) entry which is preliminary data.</text>
</comment>
<evidence type="ECO:0000256" key="5">
    <source>
        <dbReference type="ARBA" id="ARBA00023242"/>
    </source>
</evidence>
<evidence type="ECO:0000256" key="3">
    <source>
        <dbReference type="ARBA" id="ARBA00022664"/>
    </source>
</evidence>
<dbReference type="GO" id="GO:0003723">
    <property type="term" value="F:RNA binding"/>
    <property type="evidence" value="ECO:0007669"/>
    <property type="project" value="TreeGrafter"/>
</dbReference>
<dbReference type="PANTHER" id="PTHR23185">
    <property type="entry name" value="PROTEIN VIRILIZER HOMOLOG"/>
    <property type="match status" value="1"/>
</dbReference>
<organism evidence="8 9">
    <name type="scientific">Paragonimus westermani</name>
    <dbReference type="NCBI Taxonomy" id="34504"/>
    <lineage>
        <taxon>Eukaryota</taxon>
        <taxon>Metazoa</taxon>
        <taxon>Spiralia</taxon>
        <taxon>Lophotrochozoa</taxon>
        <taxon>Platyhelminthes</taxon>
        <taxon>Trematoda</taxon>
        <taxon>Digenea</taxon>
        <taxon>Plagiorchiida</taxon>
        <taxon>Troglotremata</taxon>
        <taxon>Troglotrematidae</taxon>
        <taxon>Paragonimus</taxon>
    </lineage>
</organism>
<feature type="compositionally biased region" description="Polar residues" evidence="6">
    <location>
        <begin position="239"/>
        <end position="254"/>
    </location>
</feature>
<proteinExistence type="inferred from homology"/>
<dbReference type="Pfam" id="PF15912">
    <property type="entry name" value="VIR_N"/>
    <property type="match status" value="1"/>
</dbReference>
<feature type="domain" description="Virilizer N-terminal" evidence="7">
    <location>
        <begin position="54"/>
        <end position="189"/>
    </location>
</feature>
<feature type="region of interest" description="Disordered" evidence="6">
    <location>
        <begin position="239"/>
        <end position="267"/>
    </location>
</feature>
<feature type="compositionally biased region" description="Low complexity" evidence="6">
    <location>
        <begin position="1074"/>
        <end position="1093"/>
    </location>
</feature>
<feature type="compositionally biased region" description="Polar residues" evidence="6">
    <location>
        <begin position="851"/>
        <end position="864"/>
    </location>
</feature>
<evidence type="ECO:0000256" key="6">
    <source>
        <dbReference type="SAM" id="MobiDB-lite"/>
    </source>
</evidence>
<dbReference type="Proteomes" id="UP000699462">
    <property type="component" value="Unassembled WGS sequence"/>
</dbReference>
<reference evidence="8 9" key="1">
    <citation type="submission" date="2019-07" db="EMBL/GenBank/DDBJ databases">
        <title>Annotation for the trematode Paragonimus westermani.</title>
        <authorList>
            <person name="Choi Y.-J."/>
        </authorList>
    </citation>
    <scope>NUCLEOTIDE SEQUENCE [LARGE SCALE GENOMIC DNA]</scope>
    <source>
        <strain evidence="8">180907_Pwestermani</strain>
    </source>
</reference>
<evidence type="ECO:0000313" key="8">
    <source>
        <dbReference type="EMBL" id="KAF8563926.1"/>
    </source>
</evidence>
<sequence length="1447" mass="159862">MYSSRARKSIGVKRTLRNLRNPRDLFGIQPSSLSMQPLVKKDSRSCPMADPFIVFFDTFMHNEHTQENIDCIRFKSGVQLLEIRILPFGSVVESDLSDEAVIGATNPAQFDVNFYSNSRTNCITLQSIYSHHFDEKNGINCIVFKEPVSSNFLLFRGRYSTLTVAIFGIPTISLSQTIQGGTNLSIPPPQIGLVTSVSVGDIPTGILVILTQVFLLAPVVYEETGNASFAPSLVPSSPEIQPSWTQVETTTANQREPPEPSTKQVGGLQSEFASADKVEDVYESAIDAGGLYEDGEIQDIDYEEISSNEELFSDTDDIDAIEDGRQPTDQFTQDDPRLARCYWRFNPWSMAAKCATGSVAERLRIPDPTMTLFQLHCWLLEREERIVATEPDVKVAASDADHTIDGVNVDDTVVDESARLPPPPDDWTTAAASAQYLLTITLKFTTDPNKLLTEEWVDAIEGLESHLAPGLAYLYHTDRQSLQSVTEALVVWVYTGLDLSAALRQTNSAYIVRHLLAGVRLTGLVTGTLFPRIAWSLLYPGAQSLASDGAQFEVFQVQHLLLNLLESPLVTTPLRLAVCRALDRTTRLVVGLDAFFGRAHFLSLHEPADSQLDFASPSPLEAKDVPVMSKICDSDDELQEDKPVVDVSTKNAQASSKSDQVHEVSPFIGNAAIKEELTEETSHLSENGEPSDQSTRRTPYQRLLFLFIASKHSRITSAYQRLLNKLHFYEMLLEFRDLMNQLRFNAQSEPRVGISLSIEQKVVYYLRQISNLLRHAEEIIANPLPTTLPCPMLLGEDKKSAHDPYPDLCSMLDHTGFLDDFVWLIDQFQSSDQSSSLQAKPEENLPPHSSPRGTQSPPDSVSLRNSEPVWSSIVELMSSFLSEVSTLTLLASRPGPTSKMLISLLKSASRITSMKPNQIATEWQVDTTEMMLLLGLELAYKLETLRYLDVLINWTRKQGVTGIFSVVAQLLSFSEDDPIQSEPLLRDTLFGIARLCVSSTGSIQFGDLNSTAQDTVKTILNTSAPIWVAEVISMDDHFAPFLMLLEAFGTQESQGSLPHSKSSDKLKDVDSVKKGTNTSDSSALASTTDATPSSGLRATLRQILLNPIDPSSLVNFLVLTVLRHSENVAYLDRYGPRLAQLVTNYTWEDNLSDSAAFNTLTHAQSFSRSGSPFLCWLRDCPSRLSSMNLLTLCKTNSLSSEVFIWLVNQLKPLVTELEEALDGLLSVETVDDLLGLSGPMVSSQVGRKQNVNVNIIAGRSIPPALLTLLRLIRSHVCNQSGTMVGLIPRPEQQVVLRRSLSLIELYSANGLCELTSLIQKLSDYFVLQCQTTVSQTACALDLIAITTANSNTSLVVSMLEAGVHIVTQLLTTILHVQGDEFRDLTPVRPLCLAYTCGVYAISPLGPKRKQLERVSKRCGNIFHHLPFVLPILSFCVSALDTTSNVVL</sequence>
<dbReference type="GO" id="GO:0006397">
    <property type="term" value="P:mRNA processing"/>
    <property type="evidence" value="ECO:0007669"/>
    <property type="project" value="UniProtKB-KW"/>
</dbReference>
<gene>
    <name evidence="8" type="ORF">P879_09699</name>
</gene>
<name>A0A8T0D972_9TREM</name>
<dbReference type="OrthoDB" id="6287100at2759"/>
<comment type="subcellular location">
    <subcellularLocation>
        <location evidence="1">Nucleus</location>
    </subcellularLocation>
</comment>
<evidence type="ECO:0000256" key="2">
    <source>
        <dbReference type="ARBA" id="ARBA00008371"/>
    </source>
</evidence>
<feature type="region of interest" description="Disordered" evidence="6">
    <location>
        <begin position="835"/>
        <end position="864"/>
    </location>
</feature>
<dbReference type="GO" id="GO:0005634">
    <property type="term" value="C:nucleus"/>
    <property type="evidence" value="ECO:0007669"/>
    <property type="project" value="UniProtKB-SubCell"/>
</dbReference>
<accession>A0A8T0D972</accession>
<evidence type="ECO:0000313" key="9">
    <source>
        <dbReference type="Proteomes" id="UP000699462"/>
    </source>
</evidence>
<protein>
    <recommendedName>
        <fullName evidence="7">Virilizer N-terminal domain-containing protein</fullName>
    </recommendedName>
</protein>
<dbReference type="InterPro" id="IPR026736">
    <property type="entry name" value="Virilizer"/>
</dbReference>
<keyword evidence="9" id="KW-1185">Reference proteome</keyword>
<dbReference type="PANTHER" id="PTHR23185:SF0">
    <property type="entry name" value="PROTEIN VIRILIZER HOMOLOG"/>
    <property type="match status" value="1"/>
</dbReference>
<feature type="compositionally biased region" description="Basic and acidic residues" evidence="6">
    <location>
        <begin position="1061"/>
        <end position="1073"/>
    </location>
</feature>
<comment type="similarity">
    <text evidence="2">Belongs to the vir family.</text>
</comment>
<keyword evidence="5" id="KW-0539">Nucleus</keyword>
<dbReference type="EMBL" id="JTDF01010265">
    <property type="protein sequence ID" value="KAF8563926.1"/>
    <property type="molecule type" value="Genomic_DNA"/>
</dbReference>
<keyword evidence="4" id="KW-0508">mRNA splicing</keyword>
<evidence type="ECO:0000259" key="7">
    <source>
        <dbReference type="Pfam" id="PF15912"/>
    </source>
</evidence>
<dbReference type="GO" id="GO:0008380">
    <property type="term" value="P:RNA splicing"/>
    <property type="evidence" value="ECO:0007669"/>
    <property type="project" value="UniProtKB-KW"/>
</dbReference>
<dbReference type="GO" id="GO:0036396">
    <property type="term" value="C:RNA N6-methyladenosine methyltransferase complex"/>
    <property type="evidence" value="ECO:0007669"/>
    <property type="project" value="TreeGrafter"/>
</dbReference>
<dbReference type="InterPro" id="IPR031801">
    <property type="entry name" value="VIR_N"/>
</dbReference>
<feature type="region of interest" description="Disordered" evidence="6">
    <location>
        <begin position="1055"/>
        <end position="1093"/>
    </location>
</feature>
<evidence type="ECO:0000256" key="4">
    <source>
        <dbReference type="ARBA" id="ARBA00023187"/>
    </source>
</evidence>